<name>A0A0D6A610_9LACO</name>
<organism evidence="2 4">
    <name type="scientific">Lactobacillus acetotolerans</name>
    <dbReference type="NCBI Taxonomy" id="1600"/>
    <lineage>
        <taxon>Bacteria</taxon>
        <taxon>Bacillati</taxon>
        <taxon>Bacillota</taxon>
        <taxon>Bacilli</taxon>
        <taxon>Lactobacillales</taxon>
        <taxon>Lactobacillaceae</taxon>
        <taxon>Lactobacillus</taxon>
    </lineage>
</organism>
<evidence type="ECO:0000313" key="3">
    <source>
        <dbReference type="EMBL" id="QFG51858.1"/>
    </source>
</evidence>
<reference evidence="3 5" key="2">
    <citation type="submission" date="2019-09" db="EMBL/GenBank/DDBJ databases">
        <title>Genome sequencing of Lactobacillus acetotolerans.</title>
        <authorList>
            <person name="Kim K."/>
        </authorList>
    </citation>
    <scope>NUCLEOTIDE SEQUENCE [LARGE SCALE GENOMIC DNA]</scope>
    <source>
        <strain evidence="3 5">LA749</strain>
    </source>
</reference>
<gene>
    <name evidence="3" type="ORF">LA749_07655</name>
    <name evidence="2" type="ORF">LBAT_1496</name>
</gene>
<feature type="signal peptide" evidence="1">
    <location>
        <begin position="1"/>
        <end position="25"/>
    </location>
</feature>
<dbReference type="STRING" id="1600.LBAT_1496"/>
<dbReference type="Proteomes" id="UP000035709">
    <property type="component" value="Chromosome"/>
</dbReference>
<evidence type="ECO:0000313" key="5">
    <source>
        <dbReference type="Proteomes" id="UP000325393"/>
    </source>
</evidence>
<dbReference type="PATRIC" id="fig|1600.4.peg.1527"/>
<keyword evidence="4" id="KW-1185">Reference proteome</keyword>
<evidence type="ECO:0000256" key="1">
    <source>
        <dbReference type="SAM" id="SignalP"/>
    </source>
</evidence>
<sequence>MKNVKCTFVKLIAALALAFSFTIVVQSFTTNTSTVQTVQAAKKSKLSKSEKAAKHWIAMHESGGSYTARNGVCYGRYQLNIGYLHGNYSKKNQEKTADNYVKGRYGSWVNAKKFWLAHHWY</sequence>
<dbReference type="Proteomes" id="UP000325393">
    <property type="component" value="Chromosome"/>
</dbReference>
<evidence type="ECO:0000313" key="2">
    <source>
        <dbReference type="EMBL" id="BAQ57885.1"/>
    </source>
</evidence>
<reference evidence="2 4" key="1">
    <citation type="submission" date="2015-03" db="EMBL/GenBank/DDBJ databases">
        <title>Complete genome sequence of Lactobacillus acetotolerans NBRC 13120.</title>
        <authorList>
            <person name="Toh H."/>
            <person name="Morita H."/>
            <person name="Fujita N."/>
        </authorList>
    </citation>
    <scope>NUCLEOTIDE SEQUENCE [LARGE SCALE GENOMIC DNA]</scope>
    <source>
        <strain evidence="2 4">NBRC 13120</strain>
    </source>
</reference>
<proteinExistence type="predicted"/>
<dbReference type="EMBL" id="AP014808">
    <property type="protein sequence ID" value="BAQ57885.1"/>
    <property type="molecule type" value="Genomic_DNA"/>
</dbReference>
<dbReference type="KEGG" id="lae:LBAT_1496"/>
<feature type="chain" id="PRO_5039849820" evidence="1">
    <location>
        <begin position="26"/>
        <end position="121"/>
    </location>
</feature>
<evidence type="ECO:0000313" key="4">
    <source>
        <dbReference type="Proteomes" id="UP000035709"/>
    </source>
</evidence>
<dbReference type="EMBL" id="CP044496">
    <property type="protein sequence ID" value="QFG51858.1"/>
    <property type="molecule type" value="Genomic_DNA"/>
</dbReference>
<accession>A0A0D6A610</accession>
<dbReference type="OrthoDB" id="117366at2"/>
<dbReference type="GeneID" id="78212860"/>
<dbReference type="AlphaFoldDB" id="A0A0D6A610"/>
<protein>
    <submittedName>
        <fullName evidence="3">Aggregation promoting factor surface protein</fullName>
    </submittedName>
    <submittedName>
        <fullName evidence="2">Aggregation promoting protein</fullName>
    </submittedName>
</protein>
<dbReference type="RefSeq" id="WP_056970236.1">
    <property type="nucleotide sequence ID" value="NZ_AP014808.1"/>
</dbReference>
<keyword evidence="1" id="KW-0732">Signal</keyword>